<dbReference type="InterPro" id="IPR043128">
    <property type="entry name" value="Rev_trsase/Diguanyl_cyclase"/>
</dbReference>
<feature type="transmembrane region" description="Helical" evidence="1">
    <location>
        <begin position="260"/>
        <end position="280"/>
    </location>
</feature>
<dbReference type="InterPro" id="IPR000160">
    <property type="entry name" value="GGDEF_dom"/>
</dbReference>
<proteinExistence type="predicted"/>
<dbReference type="CDD" id="cd01948">
    <property type="entry name" value="EAL"/>
    <property type="match status" value="1"/>
</dbReference>
<dbReference type="PANTHER" id="PTHR44757">
    <property type="entry name" value="DIGUANYLATE CYCLASE DGCP"/>
    <property type="match status" value="1"/>
</dbReference>
<evidence type="ECO:0000259" key="2">
    <source>
        <dbReference type="PROSITE" id="PS50883"/>
    </source>
</evidence>
<dbReference type="NCBIfam" id="TIGR00254">
    <property type="entry name" value="GGDEF"/>
    <property type="match status" value="1"/>
</dbReference>
<keyword evidence="1" id="KW-1133">Transmembrane helix</keyword>
<dbReference type="InterPro" id="IPR029787">
    <property type="entry name" value="Nucleotide_cyclase"/>
</dbReference>
<dbReference type="SMART" id="SM00052">
    <property type="entry name" value="EAL"/>
    <property type="match status" value="1"/>
</dbReference>
<comment type="caution">
    <text evidence="5">The sequence shown here is derived from an EMBL/GenBank/DDBJ whole genome shotgun (WGS) entry which is preliminary data.</text>
</comment>
<dbReference type="PROSITE" id="PS50883">
    <property type="entry name" value="EAL"/>
    <property type="match status" value="1"/>
</dbReference>
<name>A0A7X4RVS9_9VIBR</name>
<dbReference type="AlphaFoldDB" id="A0A7X4RVS9"/>
<dbReference type="EMBL" id="WEKT01000033">
    <property type="protein sequence ID" value="MZI94615.1"/>
    <property type="molecule type" value="Genomic_DNA"/>
</dbReference>
<dbReference type="PROSITE" id="PS50885">
    <property type="entry name" value="HAMP"/>
    <property type="match status" value="1"/>
</dbReference>
<reference evidence="5 6" key="1">
    <citation type="submission" date="2019-10" db="EMBL/GenBank/DDBJ databases">
        <title>Vibrio sp. nov. isolated from a shrimp pond.</title>
        <authorList>
            <person name="Gomez-Gil B."/>
            <person name="Enciso-Ibarra J."/>
            <person name="Enciso-Ibarra K."/>
            <person name="Bolan-Mejia C."/>
        </authorList>
    </citation>
    <scope>NUCLEOTIDE SEQUENCE [LARGE SCALE GENOMIC DNA]</scope>
    <source>
        <strain evidence="5 6">CAIM 722</strain>
    </source>
</reference>
<protein>
    <submittedName>
        <fullName evidence="5">EAL domain-containing protein</fullName>
    </submittedName>
</protein>
<dbReference type="Gene3D" id="6.10.340.10">
    <property type="match status" value="1"/>
</dbReference>
<dbReference type="RefSeq" id="WP_161157096.1">
    <property type="nucleotide sequence ID" value="NZ_WEKT01000033.1"/>
</dbReference>
<evidence type="ECO:0000259" key="3">
    <source>
        <dbReference type="PROSITE" id="PS50885"/>
    </source>
</evidence>
<feature type="domain" description="GGDEF" evidence="4">
    <location>
        <begin position="368"/>
        <end position="509"/>
    </location>
</feature>
<feature type="domain" description="HAMP" evidence="3">
    <location>
        <begin position="281"/>
        <end position="333"/>
    </location>
</feature>
<dbReference type="PROSITE" id="PS50887">
    <property type="entry name" value="GGDEF"/>
    <property type="match status" value="1"/>
</dbReference>
<dbReference type="Pfam" id="PF00563">
    <property type="entry name" value="EAL"/>
    <property type="match status" value="1"/>
</dbReference>
<sequence length="785" mass="90315">MKLNHRILLLIAPVILLSSAASNYIIYNSQKDALIKRTDSYLQLNMEKLASHFRQTKALVSSYSFTLAKSDIIRYYFSHKQNPYRELELVDNMHETLHILQPSEQKFVALSILDGNKKVLYYAENSNDPFAQIDPTVKKYVDARFEKTRRTSDVSFTTNSSGDGVLVRYDVLDTQTLETPLSYNRDEVFFVVVYVKLDQFNALRHKMEYDNKTLVYFAHTPPKHNYPLLQSVELQPGLYAIFDPAPMLLKNQLSSIQKDLLVSFSVSAFVTVLLLLILLYRHVINPILRLDSQLQEVENKQRRNIEKLNTNDEIGRLSTRFYVMYTELESTYQRTKILAENDHLTKLANRHQFQVQAQKALAELPPKHHAWVLYIDLDNFKYVNDKYGHQVGDSLLISFATHMRLLCDEFQREDGVVSIPARLSGDEFAIIICSPHRLPHSAQKFAELLLEPILNKSSTALSNLPITASVGISTYIQDGDHIDKLLIHADAAMYQAKNSGKNQISFYSRKLDKEVQRRNRIERALRSGNFDDEFTLYYQPYFSRTDGMIAGVEVLLRWHSKHLGDVSPKEFIPVAEQTGLFNLLDRWVIKTAFSQYTTLRKVLNESLQLSINLSTATLTSLELANFIDKQAHKHQISPNMVAFEITETFTADKQNYLLLTELNHLGFGLTIDDFGVHHTSLAQLLQYPVKNIKFGRHFLETLSEKNKQSVIKPLIELCHSQGMTVTAQGVENYDSHHWVSSHQCDYLQGYFYAQPMSYSGIIEWHTNKQETVNNAKGHHFITQSS</sequence>
<dbReference type="GO" id="GO:0016020">
    <property type="term" value="C:membrane"/>
    <property type="evidence" value="ECO:0007669"/>
    <property type="project" value="InterPro"/>
</dbReference>
<dbReference type="InterPro" id="IPR001633">
    <property type="entry name" value="EAL_dom"/>
</dbReference>
<dbReference type="Gene3D" id="3.30.70.270">
    <property type="match status" value="1"/>
</dbReference>
<accession>A0A7X4RVS9</accession>
<dbReference type="CDD" id="cd01949">
    <property type="entry name" value="GGDEF"/>
    <property type="match status" value="1"/>
</dbReference>
<dbReference type="InterPro" id="IPR035919">
    <property type="entry name" value="EAL_sf"/>
</dbReference>
<dbReference type="Pfam" id="PF00990">
    <property type="entry name" value="GGDEF"/>
    <property type="match status" value="1"/>
</dbReference>
<keyword evidence="6" id="KW-1185">Reference proteome</keyword>
<dbReference type="SUPFAM" id="SSF141868">
    <property type="entry name" value="EAL domain-like"/>
    <property type="match status" value="1"/>
</dbReference>
<dbReference type="GO" id="GO:0007165">
    <property type="term" value="P:signal transduction"/>
    <property type="evidence" value="ECO:0007669"/>
    <property type="project" value="InterPro"/>
</dbReference>
<evidence type="ECO:0000256" key="1">
    <source>
        <dbReference type="SAM" id="Phobius"/>
    </source>
</evidence>
<evidence type="ECO:0000313" key="5">
    <source>
        <dbReference type="EMBL" id="MZI94615.1"/>
    </source>
</evidence>
<dbReference type="SMART" id="SM00267">
    <property type="entry name" value="GGDEF"/>
    <property type="match status" value="1"/>
</dbReference>
<dbReference type="PANTHER" id="PTHR44757:SF2">
    <property type="entry name" value="BIOFILM ARCHITECTURE MAINTENANCE PROTEIN MBAA"/>
    <property type="match status" value="1"/>
</dbReference>
<feature type="domain" description="EAL" evidence="2">
    <location>
        <begin position="518"/>
        <end position="769"/>
    </location>
</feature>
<evidence type="ECO:0000259" key="4">
    <source>
        <dbReference type="PROSITE" id="PS50887"/>
    </source>
</evidence>
<keyword evidence="1" id="KW-0472">Membrane</keyword>
<dbReference type="Proteomes" id="UP000462621">
    <property type="component" value="Unassembled WGS sequence"/>
</dbReference>
<organism evidence="5 6">
    <name type="scientific">Vibrio eleionomae</name>
    <dbReference type="NCBI Taxonomy" id="2653505"/>
    <lineage>
        <taxon>Bacteria</taxon>
        <taxon>Pseudomonadati</taxon>
        <taxon>Pseudomonadota</taxon>
        <taxon>Gammaproteobacteria</taxon>
        <taxon>Vibrionales</taxon>
        <taxon>Vibrionaceae</taxon>
        <taxon>Vibrio</taxon>
    </lineage>
</organism>
<evidence type="ECO:0000313" key="6">
    <source>
        <dbReference type="Proteomes" id="UP000462621"/>
    </source>
</evidence>
<dbReference type="Gene3D" id="3.20.20.450">
    <property type="entry name" value="EAL domain"/>
    <property type="match status" value="1"/>
</dbReference>
<gene>
    <name evidence="5" type="ORF">F9817_15595</name>
</gene>
<dbReference type="SUPFAM" id="SSF55073">
    <property type="entry name" value="Nucleotide cyclase"/>
    <property type="match status" value="1"/>
</dbReference>
<dbReference type="InterPro" id="IPR003660">
    <property type="entry name" value="HAMP_dom"/>
</dbReference>
<keyword evidence="1" id="KW-0812">Transmembrane</keyword>
<dbReference type="InterPro" id="IPR052155">
    <property type="entry name" value="Biofilm_reg_signaling"/>
</dbReference>